<dbReference type="Pfam" id="PF19833">
    <property type="entry name" value="RecG_dom3_C"/>
    <property type="match status" value="1"/>
</dbReference>
<dbReference type="InterPro" id="IPR045562">
    <property type="entry name" value="RecG_dom3_C"/>
</dbReference>
<gene>
    <name evidence="18" type="ORF">BHU72_03000</name>
</gene>
<dbReference type="SMART" id="SM00490">
    <property type="entry name" value="HELICc"/>
    <property type="match status" value="1"/>
</dbReference>
<dbReference type="GO" id="GO:0003677">
    <property type="term" value="F:DNA binding"/>
    <property type="evidence" value="ECO:0007669"/>
    <property type="project" value="UniProtKB-KW"/>
</dbReference>
<dbReference type="InterPro" id="IPR027417">
    <property type="entry name" value="P-loop_NTPase"/>
</dbReference>
<dbReference type="RefSeq" id="WP_069701848.1">
    <property type="nucleotide sequence ID" value="NZ_MJAT01000012.1"/>
</dbReference>
<keyword evidence="19" id="KW-1185">Reference proteome</keyword>
<evidence type="ECO:0000256" key="4">
    <source>
        <dbReference type="ARBA" id="ARBA00022763"/>
    </source>
</evidence>
<comment type="caution">
    <text evidence="18">The sequence shown here is derived from an EMBL/GenBank/DDBJ whole genome shotgun (WGS) entry which is preliminary data.</text>
</comment>
<proteinExistence type="inferred from homology"/>
<evidence type="ECO:0000256" key="11">
    <source>
        <dbReference type="ARBA" id="ARBA00023235"/>
    </source>
</evidence>
<evidence type="ECO:0000256" key="12">
    <source>
        <dbReference type="ARBA" id="ARBA00034617"/>
    </source>
</evidence>
<accession>A0A1E5L6J7</accession>
<evidence type="ECO:0000259" key="17">
    <source>
        <dbReference type="PROSITE" id="PS51194"/>
    </source>
</evidence>
<dbReference type="SMART" id="SM00487">
    <property type="entry name" value="DEXDc"/>
    <property type="match status" value="1"/>
</dbReference>
<feature type="domain" description="Helicase ATP-binding" evidence="16">
    <location>
        <begin position="275"/>
        <end position="436"/>
    </location>
</feature>
<dbReference type="GO" id="GO:0043138">
    <property type="term" value="F:3'-5' DNA helicase activity"/>
    <property type="evidence" value="ECO:0007669"/>
    <property type="project" value="UniProtKB-EC"/>
</dbReference>
<name>A0A1E5L6J7_9FIRM</name>
<protein>
    <recommendedName>
        <fullName evidence="2 15">ATP-dependent DNA helicase RecG</fullName>
        <ecNumber evidence="13 15">5.6.2.4</ecNumber>
    </recommendedName>
</protein>
<dbReference type="InterPro" id="IPR033454">
    <property type="entry name" value="RecG_wedge"/>
</dbReference>
<dbReference type="GO" id="GO:0006281">
    <property type="term" value="P:DNA repair"/>
    <property type="evidence" value="ECO:0007669"/>
    <property type="project" value="UniProtKB-UniRule"/>
</dbReference>
<keyword evidence="9 15" id="KW-0233">DNA recombination</keyword>
<dbReference type="GO" id="GO:0006310">
    <property type="term" value="P:DNA recombination"/>
    <property type="evidence" value="ECO:0007669"/>
    <property type="project" value="UniProtKB-UniRule"/>
</dbReference>
<dbReference type="STRING" id="1390249.BHU72_03000"/>
<evidence type="ECO:0000256" key="5">
    <source>
        <dbReference type="ARBA" id="ARBA00022801"/>
    </source>
</evidence>
<dbReference type="SUPFAM" id="SSF52540">
    <property type="entry name" value="P-loop containing nucleoside triphosphate hydrolases"/>
    <property type="match status" value="2"/>
</dbReference>
<dbReference type="Gene3D" id="1.10.150.20">
    <property type="entry name" value="5' to 3' exonuclease, C-terminal subdomain"/>
    <property type="match status" value="1"/>
</dbReference>
<evidence type="ECO:0000313" key="18">
    <source>
        <dbReference type="EMBL" id="OEH85765.1"/>
    </source>
</evidence>
<dbReference type="PROSITE" id="PS51194">
    <property type="entry name" value="HELICASE_CTER"/>
    <property type="match status" value="1"/>
</dbReference>
<dbReference type="NCBIfam" id="TIGR00643">
    <property type="entry name" value="recG"/>
    <property type="match status" value="1"/>
</dbReference>
<dbReference type="GO" id="GO:0005524">
    <property type="term" value="F:ATP binding"/>
    <property type="evidence" value="ECO:0007669"/>
    <property type="project" value="UniProtKB-KW"/>
</dbReference>
<evidence type="ECO:0000256" key="6">
    <source>
        <dbReference type="ARBA" id="ARBA00022806"/>
    </source>
</evidence>
<dbReference type="SUPFAM" id="SSF50249">
    <property type="entry name" value="Nucleic acid-binding proteins"/>
    <property type="match status" value="1"/>
</dbReference>
<evidence type="ECO:0000256" key="9">
    <source>
        <dbReference type="ARBA" id="ARBA00023172"/>
    </source>
</evidence>
<evidence type="ECO:0000256" key="7">
    <source>
        <dbReference type="ARBA" id="ARBA00022840"/>
    </source>
</evidence>
<feature type="domain" description="Helicase C-terminal" evidence="17">
    <location>
        <begin position="462"/>
        <end position="614"/>
    </location>
</feature>
<dbReference type="OrthoDB" id="9804325at2"/>
<dbReference type="CDD" id="cd17992">
    <property type="entry name" value="DEXHc_RecG"/>
    <property type="match status" value="1"/>
</dbReference>
<evidence type="ECO:0000256" key="14">
    <source>
        <dbReference type="ARBA" id="ARBA00048988"/>
    </source>
</evidence>
<evidence type="ECO:0000256" key="13">
    <source>
        <dbReference type="ARBA" id="ARBA00034808"/>
    </source>
</evidence>
<keyword evidence="11" id="KW-0413">Isomerase</keyword>
<dbReference type="GO" id="GO:0016887">
    <property type="term" value="F:ATP hydrolysis activity"/>
    <property type="evidence" value="ECO:0007669"/>
    <property type="project" value="RHEA"/>
</dbReference>
<dbReference type="EC" id="5.6.2.4" evidence="13 15"/>
<keyword evidence="5 15" id="KW-0378">Hydrolase</keyword>
<dbReference type="InterPro" id="IPR014001">
    <property type="entry name" value="Helicase_ATP-bd"/>
</dbReference>
<dbReference type="PANTHER" id="PTHR47964">
    <property type="entry name" value="ATP-DEPENDENT DNA HELICASE HOMOLOG RECG, CHLOROPLASTIC"/>
    <property type="match status" value="1"/>
</dbReference>
<dbReference type="Gene3D" id="3.40.50.300">
    <property type="entry name" value="P-loop containing nucleotide triphosphate hydrolases"/>
    <property type="match status" value="2"/>
</dbReference>
<dbReference type="InterPro" id="IPR001650">
    <property type="entry name" value="Helicase_C-like"/>
</dbReference>
<comment type="catalytic activity">
    <reaction evidence="14 15">
        <text>ATP + H2O = ADP + phosphate + H(+)</text>
        <dbReference type="Rhea" id="RHEA:13065"/>
        <dbReference type="ChEBI" id="CHEBI:15377"/>
        <dbReference type="ChEBI" id="CHEBI:15378"/>
        <dbReference type="ChEBI" id="CHEBI:30616"/>
        <dbReference type="ChEBI" id="CHEBI:43474"/>
        <dbReference type="ChEBI" id="CHEBI:456216"/>
        <dbReference type="EC" id="5.6.2.4"/>
    </reaction>
</comment>
<evidence type="ECO:0000256" key="1">
    <source>
        <dbReference type="ARBA" id="ARBA00007504"/>
    </source>
</evidence>
<organism evidence="18 19">
    <name type="scientific">Desulfuribacillus stibiiarsenatis</name>
    <dbReference type="NCBI Taxonomy" id="1390249"/>
    <lineage>
        <taxon>Bacteria</taxon>
        <taxon>Bacillati</taxon>
        <taxon>Bacillota</taxon>
        <taxon>Desulfuribacillia</taxon>
        <taxon>Desulfuribacillales</taxon>
        <taxon>Desulfuribacillaceae</taxon>
        <taxon>Desulfuribacillus</taxon>
    </lineage>
</organism>
<dbReference type="InterPro" id="IPR011545">
    <property type="entry name" value="DEAD/DEAH_box_helicase_dom"/>
</dbReference>
<dbReference type="Gene3D" id="2.40.50.140">
    <property type="entry name" value="Nucleic acid-binding proteins"/>
    <property type="match status" value="1"/>
</dbReference>
<reference evidence="18 19" key="1">
    <citation type="submission" date="2016-09" db="EMBL/GenBank/DDBJ databases">
        <title>Desulfuribacillus arsenicus sp. nov., an obligately anaerobic, dissimilatory arsenic- and antimonate-reducing bacterium isolated from anoxic sediments.</title>
        <authorList>
            <person name="Abin C.A."/>
            <person name="Hollibaugh J.T."/>
        </authorList>
    </citation>
    <scope>NUCLEOTIDE SEQUENCE [LARGE SCALE GENOMIC DNA]</scope>
    <source>
        <strain evidence="18 19">MLFW-2</strain>
    </source>
</reference>
<dbReference type="InterPro" id="IPR012340">
    <property type="entry name" value="NA-bd_OB-fold"/>
</dbReference>
<evidence type="ECO:0000256" key="10">
    <source>
        <dbReference type="ARBA" id="ARBA00023204"/>
    </source>
</evidence>
<comment type="similarity">
    <text evidence="1 15">Belongs to the helicase family. RecG subfamily.</text>
</comment>
<evidence type="ECO:0000256" key="8">
    <source>
        <dbReference type="ARBA" id="ARBA00023125"/>
    </source>
</evidence>
<keyword evidence="7 15" id="KW-0067">ATP-binding</keyword>
<dbReference type="EMBL" id="MJAT01000012">
    <property type="protein sequence ID" value="OEH85765.1"/>
    <property type="molecule type" value="Genomic_DNA"/>
</dbReference>
<dbReference type="AlphaFoldDB" id="A0A1E5L6J7"/>
<dbReference type="Pfam" id="PF00271">
    <property type="entry name" value="Helicase_C"/>
    <property type="match status" value="1"/>
</dbReference>
<evidence type="ECO:0000256" key="2">
    <source>
        <dbReference type="ARBA" id="ARBA00017846"/>
    </source>
</evidence>
<dbReference type="InterPro" id="IPR047112">
    <property type="entry name" value="RecG/Mfd"/>
</dbReference>
<dbReference type="Pfam" id="PF00270">
    <property type="entry name" value="DEAD"/>
    <property type="match status" value="1"/>
</dbReference>
<evidence type="ECO:0000313" key="19">
    <source>
        <dbReference type="Proteomes" id="UP000095255"/>
    </source>
</evidence>
<keyword evidence="4 15" id="KW-0227">DNA damage</keyword>
<comment type="catalytic activity">
    <reaction evidence="12 15">
        <text>Couples ATP hydrolysis with the unwinding of duplex DNA by translocating in the 3'-5' direction.</text>
        <dbReference type="EC" id="5.6.2.4"/>
    </reaction>
</comment>
<dbReference type="PROSITE" id="PS51192">
    <property type="entry name" value="HELICASE_ATP_BIND_1"/>
    <property type="match status" value="1"/>
</dbReference>
<dbReference type="Proteomes" id="UP000095255">
    <property type="component" value="Unassembled WGS sequence"/>
</dbReference>
<dbReference type="NCBIfam" id="NF008165">
    <property type="entry name" value="PRK10917.1-3"/>
    <property type="match status" value="1"/>
</dbReference>
<keyword evidence="8" id="KW-0238">DNA-binding</keyword>
<dbReference type="InterPro" id="IPR004609">
    <property type="entry name" value="ATP-dep_DNA_helicase_RecG"/>
</dbReference>
<dbReference type="NCBIfam" id="NF008168">
    <property type="entry name" value="PRK10917.2-2"/>
    <property type="match status" value="1"/>
</dbReference>
<comment type="function">
    <text evidence="15">Plays a critical role in recombination and DNA repair. Helps process Holliday junction intermediates to mature products by catalyzing branch migration. Has replication fork regression activity, unwinds stalled or blocked replication forks to make a HJ that can be resolved. Has a DNA unwinding activity characteristic of a DNA helicase with 3'-5' polarity.</text>
</comment>
<evidence type="ECO:0000259" key="16">
    <source>
        <dbReference type="PROSITE" id="PS51192"/>
    </source>
</evidence>
<evidence type="ECO:0000256" key="15">
    <source>
        <dbReference type="RuleBase" id="RU363016"/>
    </source>
</evidence>
<dbReference type="Pfam" id="PF17191">
    <property type="entry name" value="RecG_wedge"/>
    <property type="match status" value="1"/>
</dbReference>
<sequence length="682" mass="77993">MDVHLDHPITVIKGIGPKTSQQFASLGIYTIKDLIEYFPFRYDDRKLSSIENWEDGSKITIIGTINSSPHIVKMGRKSKITVSVSLDNDTSIRATWFNQIFAQHKLLPDTTLWITGKYSLKYHQITVSHYEILDAHNAPKATGKLVSIYPATKYLKTEEIRRWIQKALEYSCDTIIDDLPQYLIDKYRLVNLNIAYQWIHHPSNLEEYRQAKRRLVFEEFFQYQVQIQLFREKYRNEHQGISHLYNEKFIKSFTYELPFQLTKPQTIVMHEILNDMKSNKPMLRLLHGDVGSGKTIVGIIALLANWTSGCQGVLMVPTEILADQHFQSIIDTLKHIEVRIGLLIGRQTKKEKQIILEKIANGSLDIIIGTHALIQDRVVFKKLGLIIIDEQHRFGVQQRTLLQKKGEYPDILLMTATPIPRTMAMTIFGDIDVSVIDQLPAGRKKVVTTYYSDSDQEKVWNKVQELLSAKQQVYIVCPLIEESDVLEIEDVESIYIKITDQFKNEMVGLLHGRMSDAEKQAIMKGFIEGSIAILVATTVIEVGVNVPNASAIVIYNAERFGLAQLHQLRGRVGRSNLPAFCFLLANTKGDLAKQRMEIMVSSNDGFYIAEKDLQLRGPGEILGFKQSGLPRFRIGDIIDDYKIMEVAHLEAKKFIQQYGASAENHPFIKYHRKGQKGSNFLL</sequence>
<keyword evidence="3 15" id="KW-0547">Nucleotide-binding</keyword>
<keyword evidence="10 15" id="KW-0234">DNA repair</keyword>
<dbReference type="PANTHER" id="PTHR47964:SF1">
    <property type="entry name" value="ATP-DEPENDENT DNA HELICASE HOMOLOG RECG, CHLOROPLASTIC"/>
    <property type="match status" value="1"/>
</dbReference>
<keyword evidence="6 15" id="KW-0347">Helicase</keyword>
<evidence type="ECO:0000256" key="3">
    <source>
        <dbReference type="ARBA" id="ARBA00022741"/>
    </source>
</evidence>